<keyword evidence="1" id="KW-0472">Membrane</keyword>
<accession>A0AAN7UFZ1</accession>
<protein>
    <submittedName>
        <fullName evidence="2">Uncharacterized protein</fullName>
    </submittedName>
</protein>
<evidence type="ECO:0000313" key="3">
    <source>
        <dbReference type="Proteomes" id="UP001305414"/>
    </source>
</evidence>
<feature type="transmembrane region" description="Helical" evidence="1">
    <location>
        <begin position="21"/>
        <end position="40"/>
    </location>
</feature>
<dbReference type="AlphaFoldDB" id="A0AAN7UFZ1"/>
<name>A0AAN7UFZ1_9PEZI</name>
<dbReference type="Proteomes" id="UP001305414">
    <property type="component" value="Unassembled WGS sequence"/>
</dbReference>
<evidence type="ECO:0000313" key="2">
    <source>
        <dbReference type="EMBL" id="KAK5628303.1"/>
    </source>
</evidence>
<evidence type="ECO:0000256" key="1">
    <source>
        <dbReference type="SAM" id="Phobius"/>
    </source>
</evidence>
<dbReference type="EMBL" id="JAWHQM010000008">
    <property type="protein sequence ID" value="KAK5628303.1"/>
    <property type="molecule type" value="Genomic_DNA"/>
</dbReference>
<keyword evidence="3" id="KW-1185">Reference proteome</keyword>
<comment type="caution">
    <text evidence="2">The sequence shown here is derived from an EMBL/GenBank/DDBJ whole genome shotgun (WGS) entry which is preliminary data.</text>
</comment>
<organism evidence="2 3">
    <name type="scientific">Xylaria bambusicola</name>
    <dbReference type="NCBI Taxonomy" id="326684"/>
    <lineage>
        <taxon>Eukaryota</taxon>
        <taxon>Fungi</taxon>
        <taxon>Dikarya</taxon>
        <taxon>Ascomycota</taxon>
        <taxon>Pezizomycotina</taxon>
        <taxon>Sordariomycetes</taxon>
        <taxon>Xylariomycetidae</taxon>
        <taxon>Xylariales</taxon>
        <taxon>Xylariaceae</taxon>
        <taxon>Xylaria</taxon>
    </lineage>
</organism>
<gene>
    <name evidence="2" type="ORF">RRF57_004018</name>
</gene>
<sequence>MTLEKCEEPNERAASRGLEELAHSIVTLSLLTVFLAKFWMAGQRIRCSDRIHDCLSSEPLVFLMQDPGRIVRLSDEDQAA</sequence>
<proteinExistence type="predicted"/>
<reference evidence="2 3" key="1">
    <citation type="submission" date="2023-10" db="EMBL/GenBank/DDBJ databases">
        <title>Draft genome sequence of Xylaria bambusicola isolate GMP-LS, the root and basal stem rot pathogen of sugarcane in Indonesia.</title>
        <authorList>
            <person name="Selvaraj P."/>
            <person name="Muralishankar V."/>
            <person name="Muruganantham S."/>
            <person name="Sp S."/>
            <person name="Haryani S."/>
            <person name="Lau K.J.X."/>
            <person name="Naqvi N.I."/>
        </authorList>
    </citation>
    <scope>NUCLEOTIDE SEQUENCE [LARGE SCALE GENOMIC DNA]</scope>
    <source>
        <strain evidence="2">GMP-LS</strain>
    </source>
</reference>
<keyword evidence="1" id="KW-1133">Transmembrane helix</keyword>
<keyword evidence="1" id="KW-0812">Transmembrane</keyword>